<evidence type="ECO:0000313" key="2">
    <source>
        <dbReference type="Proteomes" id="UP000594262"/>
    </source>
</evidence>
<keyword evidence="2" id="KW-1185">Reference proteome</keyword>
<organism evidence="1 2">
    <name type="scientific">Clytia hemisphaerica</name>
    <dbReference type="NCBI Taxonomy" id="252671"/>
    <lineage>
        <taxon>Eukaryota</taxon>
        <taxon>Metazoa</taxon>
        <taxon>Cnidaria</taxon>
        <taxon>Hydrozoa</taxon>
        <taxon>Hydroidolina</taxon>
        <taxon>Leptothecata</taxon>
        <taxon>Obeliida</taxon>
        <taxon>Clytiidae</taxon>
        <taxon>Clytia</taxon>
    </lineage>
</organism>
<proteinExistence type="predicted"/>
<sequence>METSKKYFLPQMETSYAKFNESMSRELKCAFDSTGQFYSCRSETTRDFFEPVKYCVFAYHHNGDTDLQFSKIQMIKEMASEEFSEVYDPHTTRWFLITTNYSPLAEVGMINMLYSGCLRNHFWNSCSIDMTGEENNIFTLRNDILVKNIDTKRIGNKNFLAVLDSDDVIELFSYDEIEVSTFKRIRIGEHAASHLPAFKMQSFFFDLKSEVAYFLYRLNEENTHALNIYPFSGEEWSICHLWEHDADQRCEYDVHHIKDSLYLTVEVKSKKVTIFKVVKNEKILLNEFILNTPGSSYIDYKTMQLFDKFYLHVESTRRRVSQFIDLLSGKKILECWYDYYVQFVGINWNMSEMALMPTEESKWIYGEDDEEDEEEVVFKSIGYHDISLKHFSRLACLKSFGGSYLNQHLPIALTKYLGLFND</sequence>
<dbReference type="Proteomes" id="UP000594262">
    <property type="component" value="Unplaced"/>
</dbReference>
<dbReference type="AlphaFoldDB" id="A0A7M5UDJ2"/>
<evidence type="ECO:0000313" key="1">
    <source>
        <dbReference type="EnsemblMetazoa" id="CLYHEMP009089.1"/>
    </source>
</evidence>
<name>A0A7M5UDJ2_9CNID</name>
<accession>A0A7M5UDJ2</accession>
<dbReference type="EnsemblMetazoa" id="CLYHEMT009089.1">
    <property type="protein sequence ID" value="CLYHEMP009089.1"/>
    <property type="gene ID" value="CLYHEMG009089"/>
</dbReference>
<reference evidence="1" key="1">
    <citation type="submission" date="2021-01" db="UniProtKB">
        <authorList>
            <consortium name="EnsemblMetazoa"/>
        </authorList>
    </citation>
    <scope>IDENTIFICATION</scope>
</reference>
<protein>
    <submittedName>
        <fullName evidence="1">Uncharacterized protein</fullName>
    </submittedName>
</protein>